<organism evidence="2 3">
    <name type="scientific">Hoeflea prorocentri</name>
    <dbReference type="NCBI Taxonomy" id="1922333"/>
    <lineage>
        <taxon>Bacteria</taxon>
        <taxon>Pseudomonadati</taxon>
        <taxon>Pseudomonadota</taxon>
        <taxon>Alphaproteobacteria</taxon>
        <taxon>Hyphomicrobiales</taxon>
        <taxon>Rhizobiaceae</taxon>
        <taxon>Hoeflea</taxon>
    </lineage>
</organism>
<name>A0A9X3UFD9_9HYPH</name>
<dbReference type="AlphaFoldDB" id="A0A9X3UFD9"/>
<evidence type="ECO:0000256" key="1">
    <source>
        <dbReference type="SAM" id="Phobius"/>
    </source>
</evidence>
<dbReference type="RefSeq" id="WP_267989142.1">
    <property type="nucleotide sequence ID" value="NZ_JAPJZI010000001.1"/>
</dbReference>
<comment type="caution">
    <text evidence="2">The sequence shown here is derived from an EMBL/GenBank/DDBJ whole genome shotgun (WGS) entry which is preliminary data.</text>
</comment>
<accession>A0A9X3UFD9</accession>
<feature type="transmembrane region" description="Helical" evidence="1">
    <location>
        <begin position="12"/>
        <end position="34"/>
    </location>
</feature>
<feature type="transmembrane region" description="Helical" evidence="1">
    <location>
        <begin position="49"/>
        <end position="76"/>
    </location>
</feature>
<keyword evidence="3" id="KW-1185">Reference proteome</keyword>
<protein>
    <submittedName>
        <fullName evidence="2">Uncharacterized protein</fullName>
    </submittedName>
</protein>
<proteinExistence type="predicted"/>
<evidence type="ECO:0000313" key="3">
    <source>
        <dbReference type="Proteomes" id="UP001151234"/>
    </source>
</evidence>
<evidence type="ECO:0000313" key="2">
    <source>
        <dbReference type="EMBL" id="MDA5397685.1"/>
    </source>
</evidence>
<keyword evidence="1" id="KW-1133">Transmembrane helix</keyword>
<dbReference type="EMBL" id="JAPJZI010000001">
    <property type="protein sequence ID" value="MDA5397685.1"/>
    <property type="molecule type" value="Genomic_DNA"/>
</dbReference>
<dbReference type="Proteomes" id="UP001151234">
    <property type="component" value="Unassembled WGS sequence"/>
</dbReference>
<keyword evidence="1" id="KW-0472">Membrane</keyword>
<gene>
    <name evidence="2" type="ORF">OQ273_03765</name>
</gene>
<sequence>MDLPKPPKLVRFVVKNSLVGMVIGWLVASAVVYFDFNGFGSLVMESRHVVVALFIMFFSFGITFGFAYLTTAVLLLPTDKDDFDRV</sequence>
<keyword evidence="1" id="KW-0812">Transmembrane</keyword>
<reference evidence="2" key="1">
    <citation type="submission" date="2022-11" db="EMBL/GenBank/DDBJ databases">
        <title>Draft genome sequence of Hoeflea poritis E7-10 and Hoeflea prorocentri PM5-8, separated from scleractinian coral Porites lutea and marine dinoflagellate.</title>
        <authorList>
            <person name="Zhang G."/>
            <person name="Wei Q."/>
            <person name="Cai L."/>
        </authorList>
    </citation>
    <scope>NUCLEOTIDE SEQUENCE</scope>
    <source>
        <strain evidence="2">PM5-8</strain>
    </source>
</reference>